<evidence type="ECO:0000313" key="2">
    <source>
        <dbReference type="EMBL" id="VUD39089.1"/>
    </source>
</evidence>
<proteinExistence type="predicted"/>
<keyword evidence="1" id="KW-0472">Membrane</keyword>
<evidence type="ECO:0000256" key="1">
    <source>
        <dbReference type="SAM" id="Phobius"/>
    </source>
</evidence>
<dbReference type="EMBL" id="LR595887">
    <property type="protein sequence ID" value="VUD39089.1"/>
    <property type="molecule type" value="Genomic_DNA"/>
</dbReference>
<dbReference type="GeneID" id="55806578"/>
<feature type="transmembrane region" description="Helical" evidence="1">
    <location>
        <begin position="40"/>
        <end position="63"/>
    </location>
</feature>
<accession>A0A653FUE4</accession>
<evidence type="ECO:0000313" key="3">
    <source>
        <dbReference type="Proteomes" id="UP000423183"/>
    </source>
</evidence>
<dbReference type="Proteomes" id="UP000423183">
    <property type="component" value="Chromosome"/>
</dbReference>
<reference evidence="2" key="1">
    <citation type="submission" date="2020-02" db="EMBL/GenBank/DDBJ databases">
        <authorList>
            <person name="Petit M.-A."/>
            <person name="Lossouarn J."/>
        </authorList>
    </citation>
    <scope>NUCLEOTIDE SEQUENCE</scope>
</reference>
<dbReference type="KEGG" id="vg:55806578"/>
<protein>
    <submittedName>
        <fullName evidence="2">Uncharacterized protein</fullName>
    </submittedName>
</protein>
<keyword evidence="3" id="KW-1185">Reference proteome</keyword>
<name>A0A653FUE4_9CAUD</name>
<sequence length="232" mass="26235">MKYCGIALIICLCLFMFAFGFVLGGVQWAWGESENNSKVAFWTMLGGWVSGLATLAAVGVSLFTSYYAMISGKEKVDVVFAPIYTTSTAKKADKLSLQDLANIKVTNLHGVKCTIVNVYMKFSDVKEPLKINNLKQGGKPIPYTLCNISDMWEFAFGMESNPRLRFLLSGLKYEGRPSFKKGHFIIETAMKQYKLKMRKDFLSILQSEYQSIEEESKRNSVKSGWSRYKKLN</sequence>
<keyword evidence="1" id="KW-1133">Transmembrane helix</keyword>
<keyword evidence="1" id="KW-0812">Transmembrane</keyword>
<dbReference type="RefSeq" id="YP_009877389.1">
    <property type="nucleotide sequence ID" value="NC_049390.1"/>
</dbReference>
<organism evidence="2">
    <name type="scientific">Peduovirus P24A7b</name>
    <dbReference type="NCBI Taxonomy" id="2844219"/>
    <lineage>
        <taxon>Viruses</taxon>
        <taxon>Duplodnaviria</taxon>
        <taxon>Heunggongvirae</taxon>
        <taxon>Uroviricota</taxon>
        <taxon>Caudoviricetes</taxon>
        <taxon>Peduoviridae</taxon>
        <taxon>Peduovirus</taxon>
    </lineage>
</organism>